<evidence type="ECO:0000313" key="1">
    <source>
        <dbReference type="EMBL" id="NHZ41562.1"/>
    </source>
</evidence>
<reference evidence="1 2" key="1">
    <citation type="submission" date="2019-09" db="EMBL/GenBank/DDBJ databases">
        <title>Taxonomy of Antarctic Massilia spp.: description of Massilia rubra sp. nov., Massilia aquatica sp. nov., Massilia mucilaginosa sp. nov., Massilia frigida sp. nov. isolated from streams, lakes and regoliths.</title>
        <authorList>
            <person name="Holochova P."/>
            <person name="Sedlacek I."/>
            <person name="Kralova S."/>
            <person name="Maslanova I."/>
            <person name="Busse H.-J."/>
            <person name="Stankova E."/>
            <person name="Vrbovska V."/>
            <person name="Kovarovic V."/>
            <person name="Bartak M."/>
            <person name="Svec P."/>
            <person name="Pantucek R."/>
        </authorList>
    </citation>
    <scope>NUCLEOTIDE SEQUENCE [LARGE SCALE GENOMIC DNA]</scope>
    <source>
        <strain evidence="1 2">CCM 8693</strain>
    </source>
</reference>
<protein>
    <submittedName>
        <fullName evidence="1">Uncharacterized protein</fullName>
    </submittedName>
</protein>
<keyword evidence="2" id="KW-1185">Reference proteome</keyword>
<comment type="caution">
    <text evidence="1">The sequence shown here is derived from an EMBL/GenBank/DDBJ whole genome shotgun (WGS) entry which is preliminary data.</text>
</comment>
<evidence type="ECO:0000313" key="2">
    <source>
        <dbReference type="Proteomes" id="UP000819052"/>
    </source>
</evidence>
<dbReference type="EMBL" id="VVIW01000008">
    <property type="protein sequence ID" value="NHZ41562.1"/>
    <property type="molecule type" value="Genomic_DNA"/>
</dbReference>
<sequence length="197" mass="20886">MMPAAPLCDDFIDWWFAPWRAAAGPPPHAAMAGTLSLRDGYHAWCAQQDLAPALPPDFDAAWAEASGTDPAALGAAARLYGGLLAARNQDAPALATLPAPERSWCLSTAATQPLACYGRVLYLASDTLALRGLCELACHLQAAFPGLWPRLRCGVDGASAARIDELLAAMPQPLDGAAAHRVRRCWLLCRARAMRAA</sequence>
<proteinExistence type="predicted"/>
<organism evidence="1 2">
    <name type="scientific">Massilia aquatica</name>
    <dbReference type="NCBI Taxonomy" id="2609000"/>
    <lineage>
        <taxon>Bacteria</taxon>
        <taxon>Pseudomonadati</taxon>
        <taxon>Pseudomonadota</taxon>
        <taxon>Betaproteobacteria</taxon>
        <taxon>Burkholderiales</taxon>
        <taxon>Oxalobacteraceae</taxon>
        <taxon>Telluria group</taxon>
        <taxon>Massilia</taxon>
    </lineage>
</organism>
<name>A0ABX0M3T5_9BURK</name>
<dbReference type="Proteomes" id="UP000819052">
    <property type="component" value="Unassembled WGS sequence"/>
</dbReference>
<gene>
    <name evidence="1" type="ORF">F1609_15540</name>
</gene>
<accession>A0ABX0M3T5</accession>
<dbReference type="RefSeq" id="WP_167077326.1">
    <property type="nucleotide sequence ID" value="NZ_VVIW01000008.1"/>
</dbReference>